<keyword evidence="2" id="KW-0521">NADP</keyword>
<dbReference type="GeneID" id="89976812"/>
<dbReference type="GO" id="GO:0016491">
    <property type="term" value="F:oxidoreductase activity"/>
    <property type="evidence" value="ECO:0007669"/>
    <property type="project" value="UniProtKB-KW"/>
</dbReference>
<dbReference type="CDD" id="cd05325">
    <property type="entry name" value="carb_red_sniffer_like_SDR_c"/>
    <property type="match status" value="1"/>
</dbReference>
<keyword evidence="3" id="KW-0560">Oxidoreductase</keyword>
<evidence type="ECO:0000256" key="1">
    <source>
        <dbReference type="ARBA" id="ARBA00006484"/>
    </source>
</evidence>
<evidence type="ECO:0000256" key="2">
    <source>
        <dbReference type="ARBA" id="ARBA00022857"/>
    </source>
</evidence>
<dbReference type="Pfam" id="PF00106">
    <property type="entry name" value="adh_short"/>
    <property type="match status" value="1"/>
</dbReference>
<reference evidence="4 5" key="1">
    <citation type="submission" date="2023-08" db="EMBL/GenBank/DDBJ databases">
        <title>Black Yeasts Isolated from many extreme environments.</title>
        <authorList>
            <person name="Coleine C."/>
            <person name="Stajich J.E."/>
            <person name="Selbmann L."/>
        </authorList>
    </citation>
    <scope>NUCLEOTIDE SEQUENCE [LARGE SCALE GENOMIC DNA]</scope>
    <source>
        <strain evidence="4 5">CCFEE 5792</strain>
    </source>
</reference>
<dbReference type="AlphaFoldDB" id="A0AAV9MZM9"/>
<dbReference type="PANTHER" id="PTHR43544">
    <property type="entry name" value="SHORT-CHAIN DEHYDROGENASE/REDUCTASE"/>
    <property type="match status" value="1"/>
</dbReference>
<dbReference type="EMBL" id="JAVRRD010000032">
    <property type="protein sequence ID" value="KAK5046192.1"/>
    <property type="molecule type" value="Genomic_DNA"/>
</dbReference>
<dbReference type="PRINTS" id="PR00081">
    <property type="entry name" value="GDHRDH"/>
</dbReference>
<name>A0AAV9MZM9_9EURO</name>
<comment type="similarity">
    <text evidence="1">Belongs to the short-chain dehydrogenases/reductases (SDR) family.</text>
</comment>
<gene>
    <name evidence="4" type="ORF">LTR84_008649</name>
</gene>
<sequence>MGADTFNVVITGANKGIGRVLVEEYLSRHNTTVIAAVRDLGSAARAFESLSVGAKRSLILVKIDSMSETDAHDAVEALQKTYGIGMIDLLIANAGMGNAYDAAASTPLNSLTTHFLVNAGGPLLLFQAFRPLLLAASESSGHSMPKFVVLSSAIASLTQTGQFPLKSTAYGASKTAVNFITQRINAEEEWLITFPISPGWVQTTMGDTAAGVVGMSQAPLTAHQSVSGIMRVIDGAKRSEAAERFVDYDGNTIPW</sequence>
<keyword evidence="5" id="KW-1185">Reference proteome</keyword>
<dbReference type="PANTHER" id="PTHR43544:SF7">
    <property type="entry name" value="NADB-LER2"/>
    <property type="match status" value="1"/>
</dbReference>
<comment type="caution">
    <text evidence="4">The sequence shown here is derived from an EMBL/GenBank/DDBJ whole genome shotgun (WGS) entry which is preliminary data.</text>
</comment>
<organism evidence="4 5">
    <name type="scientific">Exophiala bonariae</name>
    <dbReference type="NCBI Taxonomy" id="1690606"/>
    <lineage>
        <taxon>Eukaryota</taxon>
        <taxon>Fungi</taxon>
        <taxon>Dikarya</taxon>
        <taxon>Ascomycota</taxon>
        <taxon>Pezizomycotina</taxon>
        <taxon>Eurotiomycetes</taxon>
        <taxon>Chaetothyriomycetidae</taxon>
        <taxon>Chaetothyriales</taxon>
        <taxon>Herpotrichiellaceae</taxon>
        <taxon>Exophiala</taxon>
    </lineage>
</organism>
<dbReference type="InterPro" id="IPR002347">
    <property type="entry name" value="SDR_fam"/>
</dbReference>
<dbReference type="InterPro" id="IPR036291">
    <property type="entry name" value="NAD(P)-bd_dom_sf"/>
</dbReference>
<dbReference type="InterPro" id="IPR051468">
    <property type="entry name" value="Fungal_SecMetab_SDRs"/>
</dbReference>
<dbReference type="Gene3D" id="3.40.50.720">
    <property type="entry name" value="NAD(P)-binding Rossmann-like Domain"/>
    <property type="match status" value="1"/>
</dbReference>
<dbReference type="GO" id="GO:0005737">
    <property type="term" value="C:cytoplasm"/>
    <property type="evidence" value="ECO:0007669"/>
    <property type="project" value="TreeGrafter"/>
</dbReference>
<evidence type="ECO:0000313" key="5">
    <source>
        <dbReference type="Proteomes" id="UP001358417"/>
    </source>
</evidence>
<evidence type="ECO:0000256" key="3">
    <source>
        <dbReference type="ARBA" id="ARBA00023002"/>
    </source>
</evidence>
<dbReference type="RefSeq" id="XP_064701791.1">
    <property type="nucleotide sequence ID" value="XM_064852194.1"/>
</dbReference>
<accession>A0AAV9MZM9</accession>
<dbReference type="Proteomes" id="UP001358417">
    <property type="component" value="Unassembled WGS sequence"/>
</dbReference>
<protein>
    <submittedName>
        <fullName evidence="4">Uncharacterized protein</fullName>
    </submittedName>
</protein>
<dbReference type="SUPFAM" id="SSF51735">
    <property type="entry name" value="NAD(P)-binding Rossmann-fold domains"/>
    <property type="match status" value="1"/>
</dbReference>
<proteinExistence type="inferred from homology"/>
<evidence type="ECO:0000313" key="4">
    <source>
        <dbReference type="EMBL" id="KAK5046192.1"/>
    </source>
</evidence>